<proteinExistence type="predicted"/>
<organism evidence="1">
    <name type="scientific">bioreactor metagenome</name>
    <dbReference type="NCBI Taxonomy" id="1076179"/>
    <lineage>
        <taxon>unclassified sequences</taxon>
        <taxon>metagenomes</taxon>
        <taxon>ecological metagenomes</taxon>
    </lineage>
</organism>
<reference evidence="1" key="1">
    <citation type="submission" date="2019-08" db="EMBL/GenBank/DDBJ databases">
        <authorList>
            <person name="Kucharzyk K."/>
            <person name="Murdoch R.W."/>
            <person name="Higgins S."/>
            <person name="Loffler F."/>
        </authorList>
    </citation>
    <scope>NUCLEOTIDE SEQUENCE</scope>
</reference>
<comment type="caution">
    <text evidence="1">The sequence shown here is derived from an EMBL/GenBank/DDBJ whole genome shotgun (WGS) entry which is preliminary data.</text>
</comment>
<evidence type="ECO:0000313" key="1">
    <source>
        <dbReference type="EMBL" id="MPN57117.1"/>
    </source>
</evidence>
<sequence>MHPSGSSRLHLCSGRRTEQDICAKTVVVIYGERFDRIQLRFYSVQHLSKASIESNSASHHIVVVHRYAVSAEARGSHKFPSGISAAL</sequence>
<gene>
    <name evidence="1" type="ORF">SDC9_204811</name>
</gene>
<dbReference type="EMBL" id="VSSQ01128278">
    <property type="protein sequence ID" value="MPN57117.1"/>
    <property type="molecule type" value="Genomic_DNA"/>
</dbReference>
<dbReference type="AlphaFoldDB" id="A0A645J137"/>
<name>A0A645J137_9ZZZZ</name>
<accession>A0A645J137</accession>
<protein>
    <submittedName>
        <fullName evidence="1">Uncharacterized protein</fullName>
    </submittedName>
</protein>